<organism evidence="6 7">
    <name type="scientific">Kineosporia succinea</name>
    <dbReference type="NCBI Taxonomy" id="84632"/>
    <lineage>
        <taxon>Bacteria</taxon>
        <taxon>Bacillati</taxon>
        <taxon>Actinomycetota</taxon>
        <taxon>Actinomycetes</taxon>
        <taxon>Kineosporiales</taxon>
        <taxon>Kineosporiaceae</taxon>
        <taxon>Kineosporia</taxon>
    </lineage>
</organism>
<dbReference type="Proteomes" id="UP001235712">
    <property type="component" value="Unassembled WGS sequence"/>
</dbReference>
<comment type="similarity">
    <text evidence="1">Belongs to the bacterial solute-binding protein 3 family.</text>
</comment>
<dbReference type="EMBL" id="JAUSQZ010000001">
    <property type="protein sequence ID" value="MDP9827760.1"/>
    <property type="molecule type" value="Genomic_DNA"/>
</dbReference>
<dbReference type="InterPro" id="IPR051455">
    <property type="entry name" value="Bact_solute-bind_prot3"/>
</dbReference>
<evidence type="ECO:0000313" key="7">
    <source>
        <dbReference type="Proteomes" id="UP001235712"/>
    </source>
</evidence>
<proteinExistence type="inferred from homology"/>
<evidence type="ECO:0000313" key="6">
    <source>
        <dbReference type="EMBL" id="MDP9827760.1"/>
    </source>
</evidence>
<evidence type="ECO:0000256" key="3">
    <source>
        <dbReference type="ARBA" id="ARBA00022729"/>
    </source>
</evidence>
<dbReference type="Gene3D" id="3.40.190.10">
    <property type="entry name" value="Periplasmic binding protein-like II"/>
    <property type="match status" value="2"/>
</dbReference>
<protein>
    <submittedName>
        <fullName evidence="6">Glutamate transport system substrate-binding protein</fullName>
    </submittedName>
</protein>
<comment type="caution">
    <text evidence="6">The sequence shown here is derived from an EMBL/GenBank/DDBJ whole genome shotgun (WGS) entry which is preliminary data.</text>
</comment>
<feature type="domain" description="Solute-binding protein family 3/N-terminal" evidence="5">
    <location>
        <begin position="72"/>
        <end position="294"/>
    </location>
</feature>
<evidence type="ECO:0000259" key="5">
    <source>
        <dbReference type="SMART" id="SM00062"/>
    </source>
</evidence>
<keyword evidence="7" id="KW-1185">Reference proteome</keyword>
<feature type="chain" id="PRO_5045409322" evidence="4">
    <location>
        <begin position="29"/>
        <end position="307"/>
    </location>
</feature>
<dbReference type="CDD" id="cd13690">
    <property type="entry name" value="PBP2_GluB"/>
    <property type="match status" value="1"/>
</dbReference>
<dbReference type="SMART" id="SM00062">
    <property type="entry name" value="PBPb"/>
    <property type="match status" value="1"/>
</dbReference>
<dbReference type="InterPro" id="IPR001638">
    <property type="entry name" value="Solute-binding_3/MltF_N"/>
</dbReference>
<reference evidence="6 7" key="1">
    <citation type="submission" date="2023-07" db="EMBL/GenBank/DDBJ databases">
        <title>Sequencing the genomes of 1000 actinobacteria strains.</title>
        <authorList>
            <person name="Klenk H.-P."/>
        </authorList>
    </citation>
    <scope>NUCLEOTIDE SEQUENCE [LARGE SCALE GENOMIC DNA]</scope>
    <source>
        <strain evidence="6 7">DSM 44388</strain>
    </source>
</reference>
<dbReference type="PROSITE" id="PS51257">
    <property type="entry name" value="PROKAR_LIPOPROTEIN"/>
    <property type="match status" value="1"/>
</dbReference>
<keyword evidence="2" id="KW-0813">Transport</keyword>
<gene>
    <name evidence="6" type="ORF">J2S57_003509</name>
</gene>
<feature type="signal peptide" evidence="4">
    <location>
        <begin position="1"/>
        <end position="28"/>
    </location>
</feature>
<dbReference type="Pfam" id="PF00497">
    <property type="entry name" value="SBP_bac_3"/>
    <property type="match status" value="1"/>
</dbReference>
<keyword evidence="3 4" id="KW-0732">Signal</keyword>
<dbReference type="RefSeq" id="WP_307244225.1">
    <property type="nucleotide sequence ID" value="NZ_JAUSQZ010000001.1"/>
</dbReference>
<evidence type="ECO:0000256" key="1">
    <source>
        <dbReference type="ARBA" id="ARBA00010333"/>
    </source>
</evidence>
<dbReference type="PANTHER" id="PTHR30085:SF6">
    <property type="entry name" value="ABC TRANSPORTER GLUTAMINE-BINDING PROTEIN GLNH"/>
    <property type="match status" value="1"/>
</dbReference>
<dbReference type="PANTHER" id="PTHR30085">
    <property type="entry name" value="AMINO ACID ABC TRANSPORTER PERMEASE"/>
    <property type="match status" value="1"/>
</dbReference>
<accession>A0ABT9P6D9</accession>
<name>A0ABT9P6D9_9ACTN</name>
<evidence type="ECO:0000256" key="2">
    <source>
        <dbReference type="ARBA" id="ARBA00022448"/>
    </source>
</evidence>
<evidence type="ECO:0000256" key="4">
    <source>
        <dbReference type="SAM" id="SignalP"/>
    </source>
</evidence>
<dbReference type="SUPFAM" id="SSF53850">
    <property type="entry name" value="Periplasmic binding protein-like II"/>
    <property type="match status" value="1"/>
</dbReference>
<sequence>MSSLVRTTGAAIAVLALVSACSSDPQVAAVPGQAQATSKADSSAIDALIKAQQPAADLPAGSTAAKIKEKGELTVGGVQTSALFSLLNPTTGKVEGFDAAMSQLLADYIVGEPKTKLVNVTSQTREALIQNGSVDVVFATYTITDERKEKVSFAGPYYQDGIGIEVKKGTTGITKLEDLNGRTVVTQSASTAPNAITKAAPDAKIQLFETNTEALQALRQGRADAYVIDQSILAGNAVTNDDVEVIGEKFSEDPYGIGLAKDDADFRAFVNDWLQQKIDDGTWAKVWEATIGTEVPGGAPTPPAIEK</sequence>